<comment type="caution">
    <text evidence="6">The sequence shown here is derived from an EMBL/GenBank/DDBJ whole genome shotgun (WGS) entry which is preliminary data.</text>
</comment>
<dbReference type="EMBL" id="JACAQD010000013">
    <property type="protein sequence ID" value="NWC33244.1"/>
    <property type="molecule type" value="Genomic_DNA"/>
</dbReference>
<dbReference type="PANTHER" id="PTHR30537:SF35">
    <property type="entry name" value="TRANSCRIPTIONAL REGULATORY PROTEIN"/>
    <property type="match status" value="1"/>
</dbReference>
<dbReference type="PANTHER" id="PTHR30537">
    <property type="entry name" value="HTH-TYPE TRANSCRIPTIONAL REGULATOR"/>
    <property type="match status" value="1"/>
</dbReference>
<name>A0A7Y8CKJ5_9PSED</name>
<dbReference type="PROSITE" id="PS50931">
    <property type="entry name" value="HTH_LYSR"/>
    <property type="match status" value="1"/>
</dbReference>
<dbReference type="Pfam" id="PF03466">
    <property type="entry name" value="LysR_substrate"/>
    <property type="match status" value="1"/>
</dbReference>
<dbReference type="Pfam" id="PF00126">
    <property type="entry name" value="HTH_1"/>
    <property type="match status" value="1"/>
</dbReference>
<dbReference type="AlphaFoldDB" id="A0A7Y8CKJ5"/>
<evidence type="ECO:0000313" key="7">
    <source>
        <dbReference type="Proteomes" id="UP000520592"/>
    </source>
</evidence>
<feature type="domain" description="HTH lysR-type" evidence="5">
    <location>
        <begin position="1"/>
        <end position="59"/>
    </location>
</feature>
<dbReference type="InterPro" id="IPR000847">
    <property type="entry name" value="LysR_HTH_N"/>
</dbReference>
<accession>A0A7Y8CKJ5</accession>
<dbReference type="Gene3D" id="3.40.190.290">
    <property type="match status" value="1"/>
</dbReference>
<dbReference type="SUPFAM" id="SSF46785">
    <property type="entry name" value="Winged helix' DNA-binding domain"/>
    <property type="match status" value="1"/>
</dbReference>
<gene>
    <name evidence="6" type="ORF">HX876_12645</name>
</gene>
<protein>
    <submittedName>
        <fullName evidence="6">LysR family transcriptional regulator</fullName>
    </submittedName>
</protein>
<sequence length="308" mass="33740">MSKLRQMEVFVAVVEAGSFADAALLLGMSAVMVGRHIQHLEQALKVRLIQRTTRRQTVTAEGRLFYEEARLALEQVDAAFARLESSSDRPGGLLRITAPMTLGVALVAPLVAAFMQAFEDVQVELILGNEIIDLQERAFDLAFRVSESVDVSLMSVALAPYQMLICASPDYLARQGTPLEPADLSRHRILTHTSWHNRFAWPLTDGTEEVPWPEKAVLKSNDGQVLLQAALAGNGILMQPDFLVAQALAEGRLVRLLDSCIPAPKPVHMVYPRSRTPVPKLDAFVGFVSRHVCAGQPGTAKNRGIGTR</sequence>
<dbReference type="GO" id="GO:0006351">
    <property type="term" value="P:DNA-templated transcription"/>
    <property type="evidence" value="ECO:0007669"/>
    <property type="project" value="TreeGrafter"/>
</dbReference>
<evidence type="ECO:0000256" key="1">
    <source>
        <dbReference type="ARBA" id="ARBA00009437"/>
    </source>
</evidence>
<dbReference type="InterPro" id="IPR036388">
    <property type="entry name" value="WH-like_DNA-bd_sf"/>
</dbReference>
<dbReference type="FunFam" id="1.10.10.10:FF:000001">
    <property type="entry name" value="LysR family transcriptional regulator"/>
    <property type="match status" value="1"/>
</dbReference>
<dbReference type="Proteomes" id="UP000520592">
    <property type="component" value="Unassembled WGS sequence"/>
</dbReference>
<evidence type="ECO:0000256" key="4">
    <source>
        <dbReference type="ARBA" id="ARBA00023163"/>
    </source>
</evidence>
<evidence type="ECO:0000256" key="3">
    <source>
        <dbReference type="ARBA" id="ARBA00023125"/>
    </source>
</evidence>
<dbReference type="Gene3D" id="1.10.10.10">
    <property type="entry name" value="Winged helix-like DNA-binding domain superfamily/Winged helix DNA-binding domain"/>
    <property type="match status" value="1"/>
</dbReference>
<dbReference type="InterPro" id="IPR036390">
    <property type="entry name" value="WH_DNA-bd_sf"/>
</dbReference>
<dbReference type="SUPFAM" id="SSF53850">
    <property type="entry name" value="Periplasmic binding protein-like II"/>
    <property type="match status" value="1"/>
</dbReference>
<dbReference type="RefSeq" id="WP_177055536.1">
    <property type="nucleotide sequence ID" value="NZ_JACAPS010000004.1"/>
</dbReference>
<dbReference type="GO" id="GO:0043565">
    <property type="term" value="F:sequence-specific DNA binding"/>
    <property type="evidence" value="ECO:0007669"/>
    <property type="project" value="TreeGrafter"/>
</dbReference>
<reference evidence="6 7" key="1">
    <citation type="submission" date="2020-04" db="EMBL/GenBank/DDBJ databases">
        <title>Molecular characterization of pseudomonads from Agaricus bisporus reveal novel blotch 2 pathogens in Western Europe.</title>
        <authorList>
            <person name="Taparia T."/>
            <person name="Krijger M."/>
            <person name="Haynes E."/>
            <person name="Elpinstone J.G."/>
            <person name="Noble R."/>
            <person name="Van Der Wolf J."/>
        </authorList>
    </citation>
    <scope>NUCLEOTIDE SEQUENCE [LARGE SCALE GENOMIC DNA]</scope>
    <source>
        <strain evidence="6 7">IPO3737</strain>
    </source>
</reference>
<evidence type="ECO:0000259" key="5">
    <source>
        <dbReference type="PROSITE" id="PS50931"/>
    </source>
</evidence>
<keyword evidence="4" id="KW-0804">Transcription</keyword>
<dbReference type="InterPro" id="IPR058163">
    <property type="entry name" value="LysR-type_TF_proteobact-type"/>
</dbReference>
<keyword evidence="3" id="KW-0238">DNA-binding</keyword>
<evidence type="ECO:0000313" key="6">
    <source>
        <dbReference type="EMBL" id="NWC33244.1"/>
    </source>
</evidence>
<dbReference type="InterPro" id="IPR005119">
    <property type="entry name" value="LysR_subst-bd"/>
</dbReference>
<dbReference type="GO" id="GO:0003700">
    <property type="term" value="F:DNA-binding transcription factor activity"/>
    <property type="evidence" value="ECO:0007669"/>
    <property type="project" value="InterPro"/>
</dbReference>
<evidence type="ECO:0000256" key="2">
    <source>
        <dbReference type="ARBA" id="ARBA00023015"/>
    </source>
</evidence>
<keyword evidence="2" id="KW-0805">Transcription regulation</keyword>
<organism evidence="6 7">
    <name type="scientific">Pseudomonas gingeri</name>
    <dbReference type="NCBI Taxonomy" id="117681"/>
    <lineage>
        <taxon>Bacteria</taxon>
        <taxon>Pseudomonadati</taxon>
        <taxon>Pseudomonadota</taxon>
        <taxon>Gammaproteobacteria</taxon>
        <taxon>Pseudomonadales</taxon>
        <taxon>Pseudomonadaceae</taxon>
        <taxon>Pseudomonas</taxon>
    </lineage>
</organism>
<comment type="similarity">
    <text evidence="1">Belongs to the LysR transcriptional regulatory family.</text>
</comment>
<proteinExistence type="inferred from homology"/>